<sequence>MAITGGIWSQFSIPELPEVETIVRELRKKIIGLRITDFWSDKEKPVKQAGGVAKFKKEITGKEIVGIFRRAKFIVIDIKGNKSIFIHQKISGHLMYGQWKLKVKSEKLKVKEKDQETWISTIPGPLENDRQNQYIRYIWTLSNGYQLAMSDLRRFSRVILVKDKDVSNLKEIRNLGPEPLDIKFDQFKKLFQTKRGSLKPALMDPFFIVGIGNIYSDEILWDAGYHPLSRVEKLKELDLIKIFRSTNKILKKAIKLKGDSMDDYRLPSGEKGGYQNIQKAYQQTGKKCAKKDGGTVQRIKVGGRSAHFCFKHQKIIK</sequence>
<dbReference type="Proteomes" id="UP000177117">
    <property type="component" value="Unassembled WGS sequence"/>
</dbReference>
<dbReference type="PROSITE" id="PS51068">
    <property type="entry name" value="FPG_CAT"/>
    <property type="match status" value="1"/>
</dbReference>
<dbReference type="SUPFAM" id="SSF57716">
    <property type="entry name" value="Glucocorticoid receptor-like (DNA-binding domain)"/>
    <property type="match status" value="1"/>
</dbReference>
<dbReference type="SUPFAM" id="SSF81624">
    <property type="entry name" value="N-terminal domain of MutM-like DNA repair proteins"/>
    <property type="match status" value="1"/>
</dbReference>
<dbReference type="EMBL" id="MGJD01000012">
    <property type="protein sequence ID" value="OGN00953.1"/>
    <property type="molecule type" value="Genomic_DNA"/>
</dbReference>
<dbReference type="PANTHER" id="PTHR22993:SF9">
    <property type="entry name" value="FORMAMIDOPYRIMIDINE-DNA GLYCOSYLASE"/>
    <property type="match status" value="1"/>
</dbReference>
<keyword evidence="10" id="KW-0456">Lyase</keyword>
<proteinExistence type="inferred from homology"/>
<dbReference type="InterPro" id="IPR035937">
    <property type="entry name" value="FPG_N"/>
</dbReference>
<evidence type="ECO:0000313" key="17">
    <source>
        <dbReference type="Proteomes" id="UP000177117"/>
    </source>
</evidence>
<dbReference type="GO" id="GO:0006284">
    <property type="term" value="P:base-excision repair"/>
    <property type="evidence" value="ECO:0007669"/>
    <property type="project" value="InterPro"/>
</dbReference>
<evidence type="ECO:0000256" key="8">
    <source>
        <dbReference type="ARBA" id="ARBA00023125"/>
    </source>
</evidence>
<dbReference type="InterPro" id="IPR000214">
    <property type="entry name" value="Znf_DNA_glyclase/AP_lyase"/>
</dbReference>
<organism evidence="16 17">
    <name type="scientific">Candidatus Yanofskybacteria bacterium RIFCSPHIGHO2_01_FULL_41_53</name>
    <dbReference type="NCBI Taxonomy" id="1802663"/>
    <lineage>
        <taxon>Bacteria</taxon>
        <taxon>Candidatus Yanofskyibacteriota</taxon>
    </lineage>
</organism>
<evidence type="ECO:0000256" key="6">
    <source>
        <dbReference type="ARBA" id="ARBA00022801"/>
    </source>
</evidence>
<dbReference type="GO" id="GO:0016829">
    <property type="term" value="F:lyase activity"/>
    <property type="evidence" value="ECO:0007669"/>
    <property type="project" value="UniProtKB-KW"/>
</dbReference>
<dbReference type="InterPro" id="IPR015886">
    <property type="entry name" value="H2TH_FPG"/>
</dbReference>
<keyword evidence="7" id="KW-0862">Zinc</keyword>
<accession>A0A1F8EJH6</accession>
<dbReference type="AlphaFoldDB" id="A0A1F8EJH6"/>
<evidence type="ECO:0000256" key="3">
    <source>
        <dbReference type="ARBA" id="ARBA00022723"/>
    </source>
</evidence>
<gene>
    <name evidence="16" type="ORF">A2650_03325</name>
</gene>
<evidence type="ECO:0000313" key="16">
    <source>
        <dbReference type="EMBL" id="OGN00953.1"/>
    </source>
</evidence>
<dbReference type="InterPro" id="IPR012319">
    <property type="entry name" value="FPG_cat"/>
</dbReference>
<evidence type="ECO:0000256" key="5">
    <source>
        <dbReference type="ARBA" id="ARBA00022771"/>
    </source>
</evidence>
<protein>
    <submittedName>
        <fullName evidence="16">Uncharacterized protein</fullName>
    </submittedName>
</protein>
<keyword evidence="11" id="KW-0511">Multifunctional enzyme</keyword>
<keyword evidence="8" id="KW-0238">DNA-binding</keyword>
<evidence type="ECO:0000256" key="9">
    <source>
        <dbReference type="ARBA" id="ARBA00023204"/>
    </source>
</evidence>
<dbReference type="GO" id="GO:0008270">
    <property type="term" value="F:zinc ion binding"/>
    <property type="evidence" value="ECO:0007669"/>
    <property type="project" value="UniProtKB-KW"/>
</dbReference>
<dbReference type="GO" id="GO:0003684">
    <property type="term" value="F:damaged DNA binding"/>
    <property type="evidence" value="ECO:0007669"/>
    <property type="project" value="InterPro"/>
</dbReference>
<dbReference type="Gene3D" id="3.20.190.10">
    <property type="entry name" value="MutM-like, N-terminal"/>
    <property type="match status" value="1"/>
</dbReference>
<evidence type="ECO:0000256" key="11">
    <source>
        <dbReference type="ARBA" id="ARBA00023268"/>
    </source>
</evidence>
<keyword evidence="12" id="KW-0326">Glycosidase</keyword>
<keyword evidence="3" id="KW-0479">Metal-binding</keyword>
<evidence type="ECO:0000259" key="14">
    <source>
        <dbReference type="PROSITE" id="PS51066"/>
    </source>
</evidence>
<feature type="domain" description="FPG-type" evidence="14">
    <location>
        <begin position="279"/>
        <end position="314"/>
    </location>
</feature>
<dbReference type="PANTHER" id="PTHR22993">
    <property type="entry name" value="FORMAMIDOPYRIMIDINE-DNA GLYCOSYLASE"/>
    <property type="match status" value="1"/>
</dbReference>
<keyword evidence="6" id="KW-0378">Hydrolase</keyword>
<keyword evidence="5 13" id="KW-0863">Zinc-finger</keyword>
<feature type="domain" description="Formamidopyrimidine-DNA glycosylase catalytic" evidence="15">
    <location>
        <begin position="14"/>
        <end position="156"/>
    </location>
</feature>
<dbReference type="GO" id="GO:0034039">
    <property type="term" value="F:8-oxo-7,8-dihydroguanine DNA N-glycosylase activity"/>
    <property type="evidence" value="ECO:0007669"/>
    <property type="project" value="TreeGrafter"/>
</dbReference>
<comment type="caution">
    <text evidence="16">The sequence shown here is derived from an EMBL/GenBank/DDBJ whole genome shotgun (WGS) entry which is preliminary data.</text>
</comment>
<evidence type="ECO:0000259" key="15">
    <source>
        <dbReference type="PROSITE" id="PS51068"/>
    </source>
</evidence>
<evidence type="ECO:0000256" key="13">
    <source>
        <dbReference type="PROSITE-ProRule" id="PRU00391"/>
    </source>
</evidence>
<dbReference type="PROSITE" id="PS51066">
    <property type="entry name" value="ZF_FPG_2"/>
    <property type="match status" value="1"/>
</dbReference>
<reference evidence="16 17" key="1">
    <citation type="journal article" date="2016" name="Nat. Commun.">
        <title>Thousands of microbial genomes shed light on interconnected biogeochemical processes in an aquifer system.</title>
        <authorList>
            <person name="Anantharaman K."/>
            <person name="Brown C.T."/>
            <person name="Hug L.A."/>
            <person name="Sharon I."/>
            <person name="Castelle C.J."/>
            <person name="Probst A.J."/>
            <person name="Thomas B.C."/>
            <person name="Singh A."/>
            <person name="Wilkins M.J."/>
            <person name="Karaoz U."/>
            <person name="Brodie E.L."/>
            <person name="Williams K.H."/>
            <person name="Hubbard S.S."/>
            <person name="Banfield J.F."/>
        </authorList>
    </citation>
    <scope>NUCLEOTIDE SEQUENCE [LARGE SCALE GENOMIC DNA]</scope>
</reference>
<evidence type="ECO:0000256" key="4">
    <source>
        <dbReference type="ARBA" id="ARBA00022763"/>
    </source>
</evidence>
<dbReference type="Pfam" id="PF06831">
    <property type="entry name" value="H2TH"/>
    <property type="match status" value="1"/>
</dbReference>
<name>A0A1F8EJH6_9BACT</name>
<dbReference type="SMART" id="SM00898">
    <property type="entry name" value="Fapy_DNA_glyco"/>
    <property type="match status" value="1"/>
</dbReference>
<comment type="catalytic activity">
    <reaction evidence="1">
        <text>Hydrolysis of DNA containing ring-opened 7-methylguanine residues, releasing 2,6-diamino-4-hydroxy-5-(N-methyl)formamidopyrimidine.</text>
        <dbReference type="EC" id="3.2.2.23"/>
    </reaction>
</comment>
<keyword evidence="9" id="KW-0234">DNA repair</keyword>
<dbReference type="SUPFAM" id="SSF46946">
    <property type="entry name" value="S13-like H2TH domain"/>
    <property type="match status" value="1"/>
</dbReference>
<evidence type="ECO:0000256" key="7">
    <source>
        <dbReference type="ARBA" id="ARBA00022833"/>
    </source>
</evidence>
<dbReference type="Pfam" id="PF01149">
    <property type="entry name" value="Fapy_DNA_glyco"/>
    <property type="match status" value="1"/>
</dbReference>
<evidence type="ECO:0000256" key="1">
    <source>
        <dbReference type="ARBA" id="ARBA00001668"/>
    </source>
</evidence>
<dbReference type="SMART" id="SM01232">
    <property type="entry name" value="H2TH"/>
    <property type="match status" value="1"/>
</dbReference>
<dbReference type="Gene3D" id="1.10.8.50">
    <property type="match status" value="1"/>
</dbReference>
<dbReference type="GO" id="GO:0003906">
    <property type="term" value="F:DNA-(apurinic or apyrimidinic site) endonuclease activity"/>
    <property type="evidence" value="ECO:0007669"/>
    <property type="project" value="InterPro"/>
</dbReference>
<evidence type="ECO:0000256" key="10">
    <source>
        <dbReference type="ARBA" id="ARBA00023239"/>
    </source>
</evidence>
<evidence type="ECO:0000256" key="12">
    <source>
        <dbReference type="ARBA" id="ARBA00023295"/>
    </source>
</evidence>
<comment type="similarity">
    <text evidence="2">Belongs to the FPG family.</text>
</comment>
<dbReference type="InterPro" id="IPR010979">
    <property type="entry name" value="Ribosomal_uS13-like_H2TH"/>
</dbReference>
<evidence type="ECO:0000256" key="2">
    <source>
        <dbReference type="ARBA" id="ARBA00009409"/>
    </source>
</evidence>
<keyword evidence="4" id="KW-0227">DNA damage</keyword>